<dbReference type="AlphaFoldDB" id="M7B194"/>
<feature type="region of interest" description="Disordered" evidence="1">
    <location>
        <begin position="1"/>
        <end position="22"/>
    </location>
</feature>
<sequence length="68" mass="7384">MERADGAAVPPSSADRSHRSSISSMCARCKEIKRVKPKRTASFFTRQFSHGPTSYSAVQAPAESLEQG</sequence>
<dbReference type="STRING" id="8469.M7B194"/>
<proteinExistence type="predicted"/>
<evidence type="ECO:0000313" key="3">
    <source>
        <dbReference type="Proteomes" id="UP000031443"/>
    </source>
</evidence>
<evidence type="ECO:0000256" key="1">
    <source>
        <dbReference type="SAM" id="MobiDB-lite"/>
    </source>
</evidence>
<dbReference type="eggNOG" id="KOG4335">
    <property type="taxonomic scope" value="Eukaryota"/>
</dbReference>
<accession>M7B194</accession>
<organism evidence="2 3">
    <name type="scientific">Chelonia mydas</name>
    <name type="common">Green sea-turtle</name>
    <name type="synonym">Chelonia agassizi</name>
    <dbReference type="NCBI Taxonomy" id="8469"/>
    <lineage>
        <taxon>Eukaryota</taxon>
        <taxon>Metazoa</taxon>
        <taxon>Chordata</taxon>
        <taxon>Craniata</taxon>
        <taxon>Vertebrata</taxon>
        <taxon>Euteleostomi</taxon>
        <taxon>Archelosauria</taxon>
        <taxon>Testudinata</taxon>
        <taxon>Testudines</taxon>
        <taxon>Cryptodira</taxon>
        <taxon>Durocryptodira</taxon>
        <taxon>Americhelydia</taxon>
        <taxon>Chelonioidea</taxon>
        <taxon>Cheloniidae</taxon>
        <taxon>Chelonia</taxon>
    </lineage>
</organism>
<dbReference type="Proteomes" id="UP000031443">
    <property type="component" value="Unassembled WGS sequence"/>
</dbReference>
<protein>
    <submittedName>
        <fullName evidence="2">FERM domain-containing protein 8</fullName>
    </submittedName>
</protein>
<evidence type="ECO:0000313" key="2">
    <source>
        <dbReference type="EMBL" id="EMP25828.1"/>
    </source>
</evidence>
<reference evidence="3" key="1">
    <citation type="journal article" date="2013" name="Nat. Genet.">
        <title>The draft genomes of soft-shell turtle and green sea turtle yield insights into the development and evolution of the turtle-specific body plan.</title>
        <authorList>
            <person name="Wang Z."/>
            <person name="Pascual-Anaya J."/>
            <person name="Zadissa A."/>
            <person name="Li W."/>
            <person name="Niimura Y."/>
            <person name="Huang Z."/>
            <person name="Li C."/>
            <person name="White S."/>
            <person name="Xiong Z."/>
            <person name="Fang D."/>
            <person name="Wang B."/>
            <person name="Ming Y."/>
            <person name="Chen Y."/>
            <person name="Zheng Y."/>
            <person name="Kuraku S."/>
            <person name="Pignatelli M."/>
            <person name="Herrero J."/>
            <person name="Beal K."/>
            <person name="Nozawa M."/>
            <person name="Li Q."/>
            <person name="Wang J."/>
            <person name="Zhang H."/>
            <person name="Yu L."/>
            <person name="Shigenobu S."/>
            <person name="Wang J."/>
            <person name="Liu J."/>
            <person name="Flicek P."/>
            <person name="Searle S."/>
            <person name="Wang J."/>
            <person name="Kuratani S."/>
            <person name="Yin Y."/>
            <person name="Aken B."/>
            <person name="Zhang G."/>
            <person name="Irie N."/>
        </authorList>
    </citation>
    <scope>NUCLEOTIDE SEQUENCE [LARGE SCALE GENOMIC DNA]</scope>
</reference>
<dbReference type="EMBL" id="KB586437">
    <property type="protein sequence ID" value="EMP25828.1"/>
    <property type="molecule type" value="Genomic_DNA"/>
</dbReference>
<gene>
    <name evidence="2" type="ORF">UY3_17134</name>
</gene>
<name>M7B194_CHEMY</name>
<keyword evidence="3" id="KW-1185">Reference proteome</keyword>